<keyword evidence="2" id="KW-1185">Reference proteome</keyword>
<reference evidence="1 2" key="1">
    <citation type="submission" date="2016-07" db="EMBL/GenBank/DDBJ databases">
        <title>Multiple horizontal gene transfer events from other fungi enriched the ability of initially mycotrophic Trichoderma (Ascomycota) to feed on dead plant biomass.</title>
        <authorList>
            <consortium name="DOE Joint Genome Institute"/>
            <person name="Aerts A."/>
            <person name="Atanasova L."/>
            <person name="Chenthamara K."/>
            <person name="Zhang J."/>
            <person name="Grujic M."/>
            <person name="Henrissat B."/>
            <person name="Kuo A."/>
            <person name="Salamov A."/>
            <person name="Lipzen A."/>
            <person name="Labutti K."/>
            <person name="Barry K."/>
            <person name="Miao Y."/>
            <person name="Rahimi M.J."/>
            <person name="Shen Q."/>
            <person name="Grigoriev I.V."/>
            <person name="Kubicek C.P."/>
            <person name="Druzhinina I.S."/>
        </authorList>
    </citation>
    <scope>NUCLEOTIDE SEQUENCE [LARGE SCALE GENOMIC DNA]</scope>
    <source>
        <strain evidence="1 2">CBS 433.97</strain>
    </source>
</reference>
<evidence type="ECO:0000313" key="2">
    <source>
        <dbReference type="Proteomes" id="UP000240493"/>
    </source>
</evidence>
<gene>
    <name evidence="1" type="ORF">M441DRAFT_90806</name>
</gene>
<proteinExistence type="predicted"/>
<sequence>MKLMYFWSRIDLLLPYGNFTTDARRQVWQKFAKRAGGAERFNVRYKDYNRLSVLELNGREIKDLVKSARLFSMESEKHLTANRLVQLAEMRIEAMNMLNGDGDMV</sequence>
<name>A0A2T3Z388_TRIA4</name>
<dbReference type="AlphaFoldDB" id="A0A2T3Z388"/>
<evidence type="ECO:0000313" key="1">
    <source>
        <dbReference type="EMBL" id="PTB39281.1"/>
    </source>
</evidence>
<protein>
    <submittedName>
        <fullName evidence="1">Uncharacterized protein</fullName>
    </submittedName>
</protein>
<dbReference type="OrthoDB" id="10042665at2759"/>
<dbReference type="PANTHER" id="PTHR46411">
    <property type="entry name" value="FAMILY ATPASE, PUTATIVE-RELATED"/>
    <property type="match status" value="1"/>
</dbReference>
<dbReference type="EMBL" id="KZ679264">
    <property type="protein sequence ID" value="PTB39281.1"/>
    <property type="molecule type" value="Genomic_DNA"/>
</dbReference>
<accession>A0A2T3Z388</accession>
<organism evidence="1 2">
    <name type="scientific">Trichoderma asperellum (strain ATCC 204424 / CBS 433.97 / NBRC 101777)</name>
    <dbReference type="NCBI Taxonomy" id="1042311"/>
    <lineage>
        <taxon>Eukaryota</taxon>
        <taxon>Fungi</taxon>
        <taxon>Dikarya</taxon>
        <taxon>Ascomycota</taxon>
        <taxon>Pezizomycotina</taxon>
        <taxon>Sordariomycetes</taxon>
        <taxon>Hypocreomycetidae</taxon>
        <taxon>Hypocreales</taxon>
        <taxon>Hypocreaceae</taxon>
        <taxon>Trichoderma</taxon>
    </lineage>
</organism>
<dbReference type="PANTHER" id="PTHR46411:SF3">
    <property type="entry name" value="AAA+ ATPASE DOMAIN-CONTAINING PROTEIN"/>
    <property type="match status" value="1"/>
</dbReference>
<dbReference type="STRING" id="1042311.A0A2T3Z388"/>
<dbReference type="Proteomes" id="UP000240493">
    <property type="component" value="Unassembled WGS sequence"/>
</dbReference>